<keyword evidence="3" id="KW-1185">Reference proteome</keyword>
<feature type="region of interest" description="Disordered" evidence="1">
    <location>
        <begin position="181"/>
        <end position="204"/>
    </location>
</feature>
<gene>
    <name evidence="2" type="ORF">XAT740_LOCUS31356</name>
</gene>
<evidence type="ECO:0000256" key="1">
    <source>
        <dbReference type="SAM" id="MobiDB-lite"/>
    </source>
</evidence>
<accession>A0A815H8R6</accession>
<sequence>MSKQRTKKKNEQLFIETCLKRLERNRQESPDLSERSQEWYDFHARTDEVLVPSKWVTRLKDANAVNDQLQYLRDKIDDDFLSLQKTEKVDREQLYCSSALHKIRQNKFYQRLHDHQTRWQPITLVGELAASLPKPTTDPAEIERQLFLTFLILTMLRRPLTKIDIKVDEIEDLNAAIQERKNQKPNTTNRESISAPILPPPTQSVFSFLDGVGTGATPR</sequence>
<evidence type="ECO:0000313" key="3">
    <source>
        <dbReference type="Proteomes" id="UP000663828"/>
    </source>
</evidence>
<name>A0A815H8R6_ADIRI</name>
<dbReference type="Proteomes" id="UP000663828">
    <property type="component" value="Unassembled WGS sequence"/>
</dbReference>
<dbReference type="AlphaFoldDB" id="A0A815H8R6"/>
<reference evidence="2" key="1">
    <citation type="submission" date="2021-02" db="EMBL/GenBank/DDBJ databases">
        <authorList>
            <person name="Nowell W R."/>
        </authorList>
    </citation>
    <scope>NUCLEOTIDE SEQUENCE</scope>
</reference>
<proteinExistence type="predicted"/>
<dbReference type="EMBL" id="CAJNOR010002851">
    <property type="protein sequence ID" value="CAF1348556.1"/>
    <property type="molecule type" value="Genomic_DNA"/>
</dbReference>
<protein>
    <submittedName>
        <fullName evidence="2">Uncharacterized protein</fullName>
    </submittedName>
</protein>
<organism evidence="2 3">
    <name type="scientific">Adineta ricciae</name>
    <name type="common">Rotifer</name>
    <dbReference type="NCBI Taxonomy" id="249248"/>
    <lineage>
        <taxon>Eukaryota</taxon>
        <taxon>Metazoa</taxon>
        <taxon>Spiralia</taxon>
        <taxon>Gnathifera</taxon>
        <taxon>Rotifera</taxon>
        <taxon>Eurotatoria</taxon>
        <taxon>Bdelloidea</taxon>
        <taxon>Adinetida</taxon>
        <taxon>Adinetidae</taxon>
        <taxon>Adineta</taxon>
    </lineage>
</organism>
<evidence type="ECO:0000313" key="2">
    <source>
        <dbReference type="EMBL" id="CAF1348556.1"/>
    </source>
</evidence>
<comment type="caution">
    <text evidence="2">The sequence shown here is derived from an EMBL/GenBank/DDBJ whole genome shotgun (WGS) entry which is preliminary data.</text>
</comment>